<keyword evidence="1" id="KW-0472">Membrane</keyword>
<organism evidence="2 3">
    <name type="scientific">Aspergillus pseudonomiae</name>
    <dbReference type="NCBI Taxonomy" id="1506151"/>
    <lineage>
        <taxon>Eukaryota</taxon>
        <taxon>Fungi</taxon>
        <taxon>Dikarya</taxon>
        <taxon>Ascomycota</taxon>
        <taxon>Pezizomycotina</taxon>
        <taxon>Eurotiomycetes</taxon>
        <taxon>Eurotiomycetidae</taxon>
        <taxon>Eurotiales</taxon>
        <taxon>Aspergillaceae</taxon>
        <taxon>Aspergillus</taxon>
        <taxon>Aspergillus subgen. Circumdati</taxon>
    </lineage>
</organism>
<dbReference type="GeneID" id="43676202"/>
<evidence type="ECO:0000256" key="1">
    <source>
        <dbReference type="SAM" id="Phobius"/>
    </source>
</evidence>
<sequence length="62" mass="7640">MGLYWVSLRGYLRYCFMFCCALFIILWHMENPGHRDYLHFKVRMLHWPAFVIVWSHLHVNSP</sequence>
<name>A0A5N7CRR8_9EURO</name>
<reference evidence="2 3" key="1">
    <citation type="submission" date="2019-04" db="EMBL/GenBank/DDBJ databases">
        <authorList>
            <consortium name="DOE Joint Genome Institute"/>
            <person name="Mondo S."/>
            <person name="Kjaerbolling I."/>
            <person name="Vesth T."/>
            <person name="Frisvad J.C."/>
            <person name="Nybo J.L."/>
            <person name="Theobald S."/>
            <person name="Kildgaard S."/>
            <person name="Isbrandt T."/>
            <person name="Kuo A."/>
            <person name="Sato A."/>
            <person name="Lyhne E.K."/>
            <person name="Kogle M.E."/>
            <person name="Wiebenga A."/>
            <person name="Kun R.S."/>
            <person name="Lubbers R.J."/>
            <person name="Makela M.R."/>
            <person name="Barry K."/>
            <person name="Chovatia M."/>
            <person name="Clum A."/>
            <person name="Daum C."/>
            <person name="Haridas S."/>
            <person name="He G."/>
            <person name="LaButti K."/>
            <person name="Lipzen A."/>
            <person name="Riley R."/>
            <person name="Salamov A."/>
            <person name="Simmons B.A."/>
            <person name="Magnuson J.K."/>
            <person name="Henrissat B."/>
            <person name="Mortensen U.H."/>
            <person name="Larsen T.O."/>
            <person name="Devries R.P."/>
            <person name="Grigoriev I.V."/>
            <person name="Machida M."/>
            <person name="Baker S.E."/>
            <person name="Andersen M.R."/>
            <person name="Cantor M.N."/>
            <person name="Hua S.X."/>
        </authorList>
    </citation>
    <scope>NUCLEOTIDE SEQUENCE [LARGE SCALE GENOMIC DNA]</scope>
    <source>
        <strain evidence="2 3">CBS 119388</strain>
    </source>
</reference>
<evidence type="ECO:0000313" key="3">
    <source>
        <dbReference type="Proteomes" id="UP000325579"/>
    </source>
</evidence>
<proteinExistence type="predicted"/>
<gene>
    <name evidence="2" type="ORF">BDV37DRAFT_96639</name>
</gene>
<dbReference type="AlphaFoldDB" id="A0A5N7CRR8"/>
<dbReference type="OrthoDB" id="10356053at2759"/>
<keyword evidence="1" id="KW-0812">Transmembrane</keyword>
<dbReference type="EMBL" id="ML736978">
    <property type="protein sequence ID" value="KAE8396825.1"/>
    <property type="molecule type" value="Genomic_DNA"/>
</dbReference>
<keyword evidence="3" id="KW-1185">Reference proteome</keyword>
<protein>
    <submittedName>
        <fullName evidence="2">Uncharacterized protein</fullName>
    </submittedName>
</protein>
<dbReference type="Proteomes" id="UP000325579">
    <property type="component" value="Unassembled WGS sequence"/>
</dbReference>
<feature type="transmembrane region" description="Helical" evidence="1">
    <location>
        <begin position="12"/>
        <end position="29"/>
    </location>
</feature>
<keyword evidence="1" id="KW-1133">Transmembrane helix</keyword>
<evidence type="ECO:0000313" key="2">
    <source>
        <dbReference type="EMBL" id="KAE8396825.1"/>
    </source>
</evidence>
<dbReference type="RefSeq" id="XP_031934144.1">
    <property type="nucleotide sequence ID" value="XM_032091511.1"/>
</dbReference>
<accession>A0A5N7CRR8</accession>